<keyword evidence="11" id="KW-0012">Acyltransferase</keyword>
<evidence type="ECO:0000256" key="8">
    <source>
        <dbReference type="ARBA" id="ARBA00023209"/>
    </source>
</evidence>
<keyword evidence="12" id="KW-1185">Reference proteome</keyword>
<evidence type="ECO:0000256" key="2">
    <source>
        <dbReference type="ARBA" id="ARBA00022516"/>
    </source>
</evidence>
<keyword evidence="7 10" id="KW-0472">Membrane</keyword>
<dbReference type="GO" id="GO:0008654">
    <property type="term" value="P:phospholipid biosynthetic process"/>
    <property type="evidence" value="ECO:0007669"/>
    <property type="project" value="UniProtKB-UniRule"/>
</dbReference>
<comment type="similarity">
    <text evidence="10">Belongs to the PlsY family.</text>
</comment>
<dbReference type="HAMAP" id="MF_01043">
    <property type="entry name" value="PlsY"/>
    <property type="match status" value="1"/>
</dbReference>
<comment type="pathway">
    <text evidence="10">Lipid metabolism; phospholipid metabolism.</text>
</comment>
<reference evidence="11 12" key="1">
    <citation type="submission" date="2017-08" db="EMBL/GenBank/DDBJ databases">
        <title>Complete Genome Sequence of Mesoplasma chauliocola.</title>
        <authorList>
            <person name="Knight T.F.Jr."/>
            <person name="Citino T."/>
        </authorList>
    </citation>
    <scope>NUCLEOTIDE SEQUENCE [LARGE SCALE GENOMIC DNA]</scope>
    <source>
        <strain evidence="11 12">CHPA-2</strain>
    </source>
</reference>
<keyword evidence="9 10" id="KW-1208">Phospholipid metabolism</keyword>
<organism evidence="11 12">
    <name type="scientific">Mesoplasma chauliocola</name>
    <dbReference type="NCBI Taxonomy" id="216427"/>
    <lineage>
        <taxon>Bacteria</taxon>
        <taxon>Bacillati</taxon>
        <taxon>Mycoplasmatota</taxon>
        <taxon>Mollicutes</taxon>
        <taxon>Entomoplasmatales</taxon>
        <taxon>Entomoplasmataceae</taxon>
        <taxon>Mesoplasma</taxon>
    </lineage>
</organism>
<proteinExistence type="inferred from homology"/>
<dbReference type="SMART" id="SM01207">
    <property type="entry name" value="G3P_acyltransf"/>
    <property type="match status" value="1"/>
</dbReference>
<feature type="transmembrane region" description="Helical" evidence="10">
    <location>
        <begin position="90"/>
        <end position="107"/>
    </location>
</feature>
<evidence type="ECO:0000256" key="3">
    <source>
        <dbReference type="ARBA" id="ARBA00022679"/>
    </source>
</evidence>
<evidence type="ECO:0000256" key="7">
    <source>
        <dbReference type="ARBA" id="ARBA00023136"/>
    </source>
</evidence>
<dbReference type="InterPro" id="IPR003811">
    <property type="entry name" value="G3P_acylTferase_PlsY"/>
</dbReference>
<dbReference type="KEGG" id="mchc:CK556_01870"/>
<evidence type="ECO:0000256" key="4">
    <source>
        <dbReference type="ARBA" id="ARBA00022692"/>
    </source>
</evidence>
<dbReference type="GO" id="GO:0005886">
    <property type="term" value="C:plasma membrane"/>
    <property type="evidence" value="ECO:0007669"/>
    <property type="project" value="UniProtKB-SubCell"/>
</dbReference>
<keyword evidence="6 10" id="KW-0443">Lipid metabolism</keyword>
<dbReference type="Pfam" id="PF02660">
    <property type="entry name" value="G3P_acyltransf"/>
    <property type="match status" value="1"/>
</dbReference>
<feature type="transmembrane region" description="Helical" evidence="10">
    <location>
        <begin position="56"/>
        <end position="78"/>
    </location>
</feature>
<protein>
    <recommendedName>
        <fullName evidence="10">Glycerol-3-phosphate acyltransferase</fullName>
    </recommendedName>
    <alternativeName>
        <fullName evidence="10">Acyl-PO4 G3P acyltransferase</fullName>
    </alternativeName>
    <alternativeName>
        <fullName evidence="10">Acyl-phosphate--glycerol-3-phosphate acyltransferase</fullName>
    </alternativeName>
    <alternativeName>
        <fullName evidence="10">G3P acyltransferase</fullName>
        <shortName evidence="10">GPAT</shortName>
        <ecNumber evidence="10">2.3.1.275</ecNumber>
    </alternativeName>
    <alternativeName>
        <fullName evidence="10">Lysophosphatidic acid synthase</fullName>
        <shortName evidence="10">LPA synthase</shortName>
    </alternativeName>
</protein>
<evidence type="ECO:0000256" key="1">
    <source>
        <dbReference type="ARBA" id="ARBA00022475"/>
    </source>
</evidence>
<dbReference type="STRING" id="1336232.GCA_000518825_00338"/>
<dbReference type="NCBIfam" id="NF010976">
    <property type="entry name" value="PRK14399.1"/>
    <property type="match status" value="1"/>
</dbReference>
<feature type="transmembrane region" description="Helical" evidence="10">
    <location>
        <begin position="148"/>
        <end position="167"/>
    </location>
</feature>
<dbReference type="AlphaFoldDB" id="A0A249SNB5"/>
<comment type="catalytic activity">
    <reaction evidence="10">
        <text>an acyl phosphate + sn-glycerol 3-phosphate = a 1-acyl-sn-glycero-3-phosphate + phosphate</text>
        <dbReference type="Rhea" id="RHEA:34075"/>
        <dbReference type="ChEBI" id="CHEBI:43474"/>
        <dbReference type="ChEBI" id="CHEBI:57597"/>
        <dbReference type="ChEBI" id="CHEBI:57970"/>
        <dbReference type="ChEBI" id="CHEBI:59918"/>
        <dbReference type="EC" id="2.3.1.275"/>
    </reaction>
</comment>
<dbReference type="UniPathway" id="UPA00085"/>
<accession>A0A249SNB5</accession>
<sequence length="262" mass="29882">MIKMLGIFIASIFGYLLGSVLWSVPITRWVKGVSIYEVGSNNPGATNTVRILGKRWGLAVALLDGFKVLITAAFAVGLSMIPNELFSKTSYFIPCIFVLIGHCWPIWYKFKGGKAVSCFLGLLVVVNYLYFLIFFIVWWIFAFKYRKVSLSSIIGTVTILLLMWIPWTYGVSHYSIFNGYDSFIGAWDNNIVFSFYNYLHKFSSEIHQQNFADGMLTGQIVIIIGMVILVIRHKTNIIKLKNKTEEPIYPKKEKNNKKGMHS</sequence>
<keyword evidence="5 10" id="KW-1133">Transmembrane helix</keyword>
<dbReference type="GO" id="GO:0043772">
    <property type="term" value="F:acyl-phosphate glycerol-3-phosphate acyltransferase activity"/>
    <property type="evidence" value="ECO:0007669"/>
    <property type="project" value="UniProtKB-UniRule"/>
</dbReference>
<evidence type="ECO:0000256" key="9">
    <source>
        <dbReference type="ARBA" id="ARBA00023264"/>
    </source>
</evidence>
<dbReference type="EMBL" id="CP023173">
    <property type="protein sequence ID" value="ASZ09102.1"/>
    <property type="molecule type" value="Genomic_DNA"/>
</dbReference>
<keyword evidence="1 10" id="KW-1003">Cell membrane</keyword>
<keyword evidence="4 10" id="KW-0812">Transmembrane</keyword>
<dbReference type="EC" id="2.3.1.275" evidence="10"/>
<feature type="transmembrane region" description="Helical" evidence="10">
    <location>
        <begin position="211"/>
        <end position="231"/>
    </location>
</feature>
<evidence type="ECO:0000256" key="6">
    <source>
        <dbReference type="ARBA" id="ARBA00023098"/>
    </source>
</evidence>
<evidence type="ECO:0000313" key="12">
    <source>
        <dbReference type="Proteomes" id="UP000232229"/>
    </source>
</evidence>
<comment type="subcellular location">
    <subcellularLocation>
        <location evidence="10">Cell membrane</location>
        <topology evidence="10">Multi-pass membrane protein</topology>
    </subcellularLocation>
</comment>
<feature type="transmembrane region" description="Helical" evidence="10">
    <location>
        <begin position="119"/>
        <end position="141"/>
    </location>
</feature>
<dbReference type="PANTHER" id="PTHR30309:SF0">
    <property type="entry name" value="GLYCEROL-3-PHOSPHATE ACYLTRANSFERASE-RELATED"/>
    <property type="match status" value="1"/>
</dbReference>
<dbReference type="Proteomes" id="UP000232229">
    <property type="component" value="Chromosome"/>
</dbReference>
<gene>
    <name evidence="10" type="primary">plsY</name>
    <name evidence="11" type="ORF">CK556_01870</name>
</gene>
<evidence type="ECO:0000313" key="11">
    <source>
        <dbReference type="EMBL" id="ASZ09102.1"/>
    </source>
</evidence>
<keyword evidence="2 10" id="KW-0444">Lipid biosynthesis</keyword>
<comment type="subunit">
    <text evidence="10">Probably interacts with PlsX.</text>
</comment>
<name>A0A249SNB5_9MOLU</name>
<keyword evidence="3 10" id="KW-0808">Transferase</keyword>
<evidence type="ECO:0000256" key="5">
    <source>
        <dbReference type="ARBA" id="ARBA00022989"/>
    </source>
</evidence>
<comment type="function">
    <text evidence="10">Catalyzes the transfer of an acyl group from acyl-phosphate (acyl-PO(4)) to glycerol-3-phosphate (G3P) to form lysophosphatidic acid (LPA). This enzyme utilizes acyl-phosphate as fatty acyl donor, but not acyl-CoA or acyl-ACP.</text>
</comment>
<evidence type="ECO:0000256" key="10">
    <source>
        <dbReference type="HAMAP-Rule" id="MF_01043"/>
    </source>
</evidence>
<keyword evidence="8 10" id="KW-0594">Phospholipid biosynthesis</keyword>
<dbReference type="PANTHER" id="PTHR30309">
    <property type="entry name" value="INNER MEMBRANE PROTEIN YGIH"/>
    <property type="match status" value="1"/>
</dbReference>